<dbReference type="InterPro" id="IPR017145">
    <property type="entry name" value="Aminobenzoyl-glu_utiliz_pB"/>
</dbReference>
<dbReference type="AlphaFoldDB" id="A0A7X2PC44"/>
<accession>A0A7X2PC44</accession>
<name>A0A7X2PC44_9SPIO</name>
<dbReference type="Gene3D" id="3.40.630.10">
    <property type="entry name" value="Zn peptidases"/>
    <property type="match status" value="1"/>
</dbReference>
<dbReference type="Gene3D" id="3.30.70.360">
    <property type="match status" value="1"/>
</dbReference>
<dbReference type="GO" id="GO:0016805">
    <property type="term" value="F:dipeptidase activity"/>
    <property type="evidence" value="ECO:0007669"/>
    <property type="project" value="TreeGrafter"/>
</dbReference>
<gene>
    <name evidence="2" type="ORF">FYJ80_04995</name>
</gene>
<dbReference type="InterPro" id="IPR036264">
    <property type="entry name" value="Bact_exopeptidase_dim_dom"/>
</dbReference>
<dbReference type="RefSeq" id="WP_154425107.1">
    <property type="nucleotide sequence ID" value="NZ_VUNN01000007.1"/>
</dbReference>
<keyword evidence="1 2" id="KW-0378">Hydrolase</keyword>
<dbReference type="Pfam" id="PF01546">
    <property type="entry name" value="Peptidase_M20"/>
    <property type="match status" value="1"/>
</dbReference>
<dbReference type="InterPro" id="IPR052030">
    <property type="entry name" value="Peptidase_M20/M20A_hydrolases"/>
</dbReference>
<comment type="caution">
    <text evidence="2">The sequence shown here is derived from an EMBL/GenBank/DDBJ whole genome shotgun (WGS) entry which is preliminary data.</text>
</comment>
<keyword evidence="3" id="KW-1185">Reference proteome</keyword>
<dbReference type="Proteomes" id="UP000460549">
    <property type="component" value="Unassembled WGS sequence"/>
</dbReference>
<evidence type="ECO:0000256" key="1">
    <source>
        <dbReference type="ARBA" id="ARBA00022801"/>
    </source>
</evidence>
<evidence type="ECO:0000313" key="2">
    <source>
        <dbReference type="EMBL" id="MSU06132.1"/>
    </source>
</evidence>
<dbReference type="InterPro" id="IPR017439">
    <property type="entry name" value="Amidohydrolase"/>
</dbReference>
<dbReference type="GO" id="GO:0005737">
    <property type="term" value="C:cytoplasm"/>
    <property type="evidence" value="ECO:0007669"/>
    <property type="project" value="TreeGrafter"/>
</dbReference>
<dbReference type="PANTHER" id="PTHR30575:SF0">
    <property type="entry name" value="XAA-ARG DIPEPTIDASE"/>
    <property type="match status" value="1"/>
</dbReference>
<dbReference type="SUPFAM" id="SSF53187">
    <property type="entry name" value="Zn-dependent exopeptidases"/>
    <property type="match status" value="1"/>
</dbReference>
<dbReference type="NCBIfam" id="TIGR01891">
    <property type="entry name" value="amidohydrolases"/>
    <property type="match status" value="1"/>
</dbReference>
<organism evidence="2 3">
    <name type="scientific">Bullifex porci</name>
    <dbReference type="NCBI Taxonomy" id="2606638"/>
    <lineage>
        <taxon>Bacteria</taxon>
        <taxon>Pseudomonadati</taxon>
        <taxon>Spirochaetota</taxon>
        <taxon>Spirochaetia</taxon>
        <taxon>Spirochaetales</taxon>
        <taxon>Spirochaetaceae</taxon>
        <taxon>Bullifex</taxon>
    </lineage>
</organism>
<dbReference type="GO" id="GO:0071713">
    <property type="term" value="F:para-aminobenzoyl-glutamate hydrolase activity"/>
    <property type="evidence" value="ECO:0007669"/>
    <property type="project" value="TreeGrafter"/>
</dbReference>
<dbReference type="SUPFAM" id="SSF55031">
    <property type="entry name" value="Bacterial exopeptidase dimerisation domain"/>
    <property type="match status" value="1"/>
</dbReference>
<proteinExistence type="predicted"/>
<dbReference type="GO" id="GO:0046657">
    <property type="term" value="P:folic acid catabolic process"/>
    <property type="evidence" value="ECO:0007669"/>
    <property type="project" value="TreeGrafter"/>
</dbReference>
<evidence type="ECO:0000313" key="3">
    <source>
        <dbReference type="Proteomes" id="UP000460549"/>
    </source>
</evidence>
<reference evidence="2 3" key="1">
    <citation type="submission" date="2019-08" db="EMBL/GenBank/DDBJ databases">
        <title>In-depth cultivation of the pig gut microbiome towards novel bacterial diversity and tailored functional studies.</title>
        <authorList>
            <person name="Wylensek D."/>
            <person name="Hitch T.C.A."/>
            <person name="Clavel T."/>
        </authorList>
    </citation>
    <scope>NUCLEOTIDE SEQUENCE [LARGE SCALE GENOMIC DNA]</scope>
    <source>
        <strain evidence="2 3">NM-380-WT-3C1</strain>
    </source>
</reference>
<dbReference type="PANTHER" id="PTHR30575">
    <property type="entry name" value="PEPTIDASE M20"/>
    <property type="match status" value="1"/>
</dbReference>
<dbReference type="PIRSF" id="PIRSF037227">
    <property type="entry name" value="Aminobenzoyl-glu_utiliz_pB"/>
    <property type="match status" value="1"/>
</dbReference>
<protein>
    <submittedName>
        <fullName evidence="2">Amidohydrolase</fullName>
    </submittedName>
</protein>
<dbReference type="EMBL" id="VUNN01000007">
    <property type="protein sequence ID" value="MSU06132.1"/>
    <property type="molecule type" value="Genomic_DNA"/>
</dbReference>
<sequence length="463" mass="49911">MDKQAAIKYLESRAQDFYKLSDKIWGNAEIRFKEKQSVNDYEAFLKQEGFEVTVGLAGLKTAFSATWGSGKPVIGFLGEYDALPGLSQKAGVAVKESLESEGNGHGCGHNLLGVGALMGAIGFKHYLEENGKSGTVVYFGCPAEEGGSGKTFMAREGCFNNLDAAFSWHPSDYNMMPPGPVLANDSIRYSFIGKASHAAAAPEAGRSALDALELMNVGVQFLREHIPSSARIHYAITDTGGISPNIVQAHASALYQIRAPFAPELEDLYKRLNNIAKGAALMTDTQVEIKFLKGTSNTLLIPALDEIMYKNMCEISNPIAEAKDLDFAYEIVKTQKSPDKLPENAFVLKPMPWNKAGNIPLPGSSDVGDVSWVCPTSQCGTSTWPVGTAPHSWQAVACGKSDFAHRGMLFAGQIIASTAIDVLNNPEVIAKAWEQLKEKTGGSPYHCPIPSEITPDILEAEIT</sequence>
<dbReference type="InterPro" id="IPR002933">
    <property type="entry name" value="Peptidase_M20"/>
</dbReference>
<dbReference type="FunFam" id="3.30.70.360:FF:000004">
    <property type="entry name" value="Peptidase M20 domain-containing protein 2"/>
    <property type="match status" value="1"/>
</dbReference>